<feature type="domain" description="Protein kinase" evidence="1">
    <location>
        <begin position="1"/>
        <end position="154"/>
    </location>
</feature>
<accession>A0A0U5FWE7</accession>
<dbReference type="Gene3D" id="1.10.510.10">
    <property type="entry name" value="Transferase(Phosphotransferase) domain 1"/>
    <property type="match status" value="1"/>
</dbReference>
<evidence type="ECO:0000313" key="3">
    <source>
        <dbReference type="Proteomes" id="UP000054771"/>
    </source>
</evidence>
<organism evidence="2 3">
    <name type="scientific">Aspergillus calidoustus</name>
    <dbReference type="NCBI Taxonomy" id="454130"/>
    <lineage>
        <taxon>Eukaryota</taxon>
        <taxon>Fungi</taxon>
        <taxon>Dikarya</taxon>
        <taxon>Ascomycota</taxon>
        <taxon>Pezizomycotina</taxon>
        <taxon>Eurotiomycetes</taxon>
        <taxon>Eurotiomycetidae</taxon>
        <taxon>Eurotiales</taxon>
        <taxon>Aspergillaceae</taxon>
        <taxon>Aspergillus</taxon>
        <taxon>Aspergillus subgen. Nidulantes</taxon>
    </lineage>
</organism>
<dbReference type="OrthoDB" id="4062651at2759"/>
<protein>
    <recommendedName>
        <fullName evidence="1">Protein kinase domain-containing protein</fullName>
    </recommendedName>
</protein>
<name>A0A0U5FWE7_ASPCI</name>
<dbReference type="PROSITE" id="PS50011">
    <property type="entry name" value="PROTEIN_KINASE_DOM"/>
    <property type="match status" value="1"/>
</dbReference>
<dbReference type="GO" id="GO:0004672">
    <property type="term" value="F:protein kinase activity"/>
    <property type="evidence" value="ECO:0007669"/>
    <property type="project" value="InterPro"/>
</dbReference>
<dbReference type="InterPro" id="IPR011009">
    <property type="entry name" value="Kinase-like_dom_sf"/>
</dbReference>
<dbReference type="GO" id="GO:0005524">
    <property type="term" value="F:ATP binding"/>
    <property type="evidence" value="ECO:0007669"/>
    <property type="project" value="InterPro"/>
</dbReference>
<evidence type="ECO:0000259" key="1">
    <source>
        <dbReference type="PROSITE" id="PS50011"/>
    </source>
</evidence>
<evidence type="ECO:0000313" key="2">
    <source>
        <dbReference type="EMBL" id="CEL03803.1"/>
    </source>
</evidence>
<gene>
    <name evidence="2" type="ORF">ASPCAL04946</name>
</gene>
<dbReference type="InterPro" id="IPR000719">
    <property type="entry name" value="Prot_kinase_dom"/>
</dbReference>
<proteinExistence type="predicted"/>
<dbReference type="SUPFAM" id="SSF56112">
    <property type="entry name" value="Protein kinase-like (PK-like)"/>
    <property type="match status" value="1"/>
</dbReference>
<keyword evidence="3" id="KW-1185">Reference proteome</keyword>
<reference evidence="3" key="1">
    <citation type="journal article" date="2016" name="Genome Announc.">
        <title>Draft genome sequences of fungus Aspergillus calidoustus.</title>
        <authorList>
            <person name="Horn F."/>
            <person name="Linde J."/>
            <person name="Mattern D.J."/>
            <person name="Walther G."/>
            <person name="Guthke R."/>
            <person name="Scherlach K."/>
            <person name="Martin K."/>
            <person name="Brakhage A.A."/>
            <person name="Petzke L."/>
            <person name="Valiante V."/>
        </authorList>
    </citation>
    <scope>NUCLEOTIDE SEQUENCE [LARGE SCALE GENOMIC DNA]</scope>
    <source>
        <strain evidence="3">SF006504</strain>
    </source>
</reference>
<dbReference type="STRING" id="454130.A0A0U5FWE7"/>
<sequence length="154" mass="17224">MIYEVEFKDEKEPLVFKMVDRYGPFVQEFMTLLQCERLKIQAPRIKGLLGVGTNCGGFVMTKIQASFCLDDCHSKSINSTLDDRKRWYQQISDALQALHGVDYIWGDVKPANVLISEDGDACLIDFEGGNCPDWVDDELSDTPAGDFLGGFGNS</sequence>
<dbReference type="Pfam" id="PF00069">
    <property type="entry name" value="Pkinase"/>
    <property type="match status" value="1"/>
</dbReference>
<dbReference type="Proteomes" id="UP000054771">
    <property type="component" value="Unassembled WGS sequence"/>
</dbReference>
<dbReference type="AlphaFoldDB" id="A0A0U5FWE7"/>
<dbReference type="EMBL" id="CDMC01000004">
    <property type="protein sequence ID" value="CEL03803.1"/>
    <property type="molecule type" value="Genomic_DNA"/>
</dbReference>